<evidence type="ECO:0000313" key="3">
    <source>
        <dbReference type="Proteomes" id="UP000070612"/>
    </source>
</evidence>
<evidence type="ECO:0000256" key="1">
    <source>
        <dbReference type="SAM" id="MobiDB-lite"/>
    </source>
</evidence>
<sequence>MALAGSAVAVGVAATQAHPTSRTRTAITRAKIVRRHVARAHADHERNVSRRNRVFPTQAIHVRRFNATAARAEGRRLTKGYRKQAKSVRKRRRNRR</sequence>
<gene>
    <name evidence="2" type="ORF">AFM11_33460</name>
</gene>
<reference evidence="2 3" key="1">
    <citation type="submission" date="2015-07" db="EMBL/GenBank/DDBJ databases">
        <title>A draft genome sequence of Mycobacterium wolinskyi.</title>
        <authorList>
            <person name="de Man T.J."/>
            <person name="Perry K.A."/>
            <person name="Coulliette A.D."/>
            <person name="Jensen B."/>
            <person name="Toney N.C."/>
            <person name="Limbago B.M."/>
            <person name="Noble-Wang J."/>
        </authorList>
    </citation>
    <scope>NUCLEOTIDE SEQUENCE [LARGE SCALE GENOMIC DNA]</scope>
    <source>
        <strain evidence="2 3">CDC_01</strain>
    </source>
</reference>
<comment type="caution">
    <text evidence="2">The sequence shown here is derived from an EMBL/GenBank/DDBJ whole genome shotgun (WGS) entry which is preliminary data.</text>
</comment>
<dbReference type="AlphaFoldDB" id="A0A132PC37"/>
<organism evidence="2 3">
    <name type="scientific">Mycolicibacterium wolinskyi</name>
    <dbReference type="NCBI Taxonomy" id="59750"/>
    <lineage>
        <taxon>Bacteria</taxon>
        <taxon>Bacillati</taxon>
        <taxon>Actinomycetota</taxon>
        <taxon>Actinomycetes</taxon>
        <taxon>Mycobacteriales</taxon>
        <taxon>Mycobacteriaceae</taxon>
        <taxon>Mycolicibacterium</taxon>
    </lineage>
</organism>
<feature type="compositionally biased region" description="Low complexity" evidence="1">
    <location>
        <begin position="1"/>
        <end position="14"/>
    </location>
</feature>
<feature type="compositionally biased region" description="Basic residues" evidence="1">
    <location>
        <begin position="77"/>
        <end position="96"/>
    </location>
</feature>
<name>A0A132PC37_9MYCO</name>
<dbReference type="RefSeq" id="WP_067858708.1">
    <property type="nucleotide sequence ID" value="NZ_LGTW01000034.1"/>
</dbReference>
<accession>A0A132PC37</accession>
<protein>
    <submittedName>
        <fullName evidence="2">Uncharacterized protein</fullName>
    </submittedName>
</protein>
<evidence type="ECO:0000313" key="2">
    <source>
        <dbReference type="EMBL" id="KWX19889.1"/>
    </source>
</evidence>
<dbReference type="Proteomes" id="UP000070612">
    <property type="component" value="Unassembled WGS sequence"/>
</dbReference>
<dbReference type="PATRIC" id="fig|59750.3.peg.5023"/>
<proteinExistence type="predicted"/>
<dbReference type="EMBL" id="LGTW01000034">
    <property type="protein sequence ID" value="KWX19889.1"/>
    <property type="molecule type" value="Genomic_DNA"/>
</dbReference>
<feature type="region of interest" description="Disordered" evidence="1">
    <location>
        <begin position="71"/>
        <end position="96"/>
    </location>
</feature>
<keyword evidence="3" id="KW-1185">Reference proteome</keyword>
<feature type="region of interest" description="Disordered" evidence="1">
    <location>
        <begin position="1"/>
        <end position="22"/>
    </location>
</feature>